<gene>
    <name evidence="1" type="ORF">IED13_17790</name>
</gene>
<dbReference type="PANTHER" id="PTHR45947:SF3">
    <property type="entry name" value="SULFOQUINOVOSYL TRANSFERASE SQD2"/>
    <property type="match status" value="1"/>
</dbReference>
<dbReference type="GO" id="GO:0016758">
    <property type="term" value="F:hexosyltransferase activity"/>
    <property type="evidence" value="ECO:0007669"/>
    <property type="project" value="TreeGrafter"/>
</dbReference>
<keyword evidence="2" id="KW-1185">Reference proteome</keyword>
<reference evidence="1" key="1">
    <citation type="submission" date="2020-09" db="EMBL/GenBank/DDBJ databases">
        <title>Bosea spartocytisi sp. nov. a root nodule endophyte of Spartocytisus supranubius in the high mountain ecosystem fo the Teide National Park (Canary Islands, Spain).</title>
        <authorList>
            <person name="Pulido-Suarez L."/>
            <person name="Peix A."/>
            <person name="Igual J.M."/>
            <person name="Socas-Perez N."/>
            <person name="Velazquez E."/>
            <person name="Flores-Felix J.D."/>
            <person name="Leon-Barrios M."/>
        </authorList>
    </citation>
    <scope>NUCLEOTIDE SEQUENCE</scope>
    <source>
        <strain evidence="1">SSUT16</strain>
    </source>
</reference>
<comment type="caution">
    <text evidence="1">The sequence shown here is derived from an EMBL/GenBank/DDBJ whole genome shotgun (WGS) entry which is preliminary data.</text>
</comment>
<evidence type="ECO:0000313" key="1">
    <source>
        <dbReference type="EMBL" id="MBD3847556.1"/>
    </source>
</evidence>
<proteinExistence type="predicted"/>
<dbReference type="EMBL" id="JACXWY010000011">
    <property type="protein sequence ID" value="MBD3847556.1"/>
    <property type="molecule type" value="Genomic_DNA"/>
</dbReference>
<dbReference type="PANTHER" id="PTHR45947">
    <property type="entry name" value="SULFOQUINOVOSYL TRANSFERASE SQD2"/>
    <property type="match status" value="1"/>
</dbReference>
<dbReference type="AlphaFoldDB" id="A0A927I1F9"/>
<dbReference type="CDD" id="cd03801">
    <property type="entry name" value="GT4_PimA-like"/>
    <property type="match status" value="1"/>
</dbReference>
<sequence>MRIAFHTPLNLYDDDGVSGDRRMARQLVAALRSLGHVVEPVKAGRGYLADSDATALARLEADAAGLREHLLTSWRDGAAEPPDLWFTYHNYYRAPDLLGPEIAAALGIPYVTAEASDAAQRAQGEWARHTALVRHGLEAADTHFFFTDRDRQGLEPWRQEGTALLPLPPFVAFDRGPPRHIARSGAPRLVTIAMMREGTKLNSYLALARILERIRDEDWSLSVIGDGRKRGEIERAFAGLPAGRIAWLGLLDRERALAELAAHDVFVWPGMREAYGLVYLEAQATGLPVVAFDSGGVSTTVEAGKTALLVPEGDEAAFAATLSALLRDGAGRAAMGAQARRFVLTERTTERAAERLAAGLVIACRNRSLKRRAATGREAP</sequence>
<dbReference type="RefSeq" id="WP_191124945.1">
    <property type="nucleotide sequence ID" value="NZ_JACXWY010000011.1"/>
</dbReference>
<dbReference type="InterPro" id="IPR050194">
    <property type="entry name" value="Glycosyltransferase_grp1"/>
</dbReference>
<dbReference type="Pfam" id="PF13692">
    <property type="entry name" value="Glyco_trans_1_4"/>
    <property type="match status" value="1"/>
</dbReference>
<protein>
    <submittedName>
        <fullName evidence="1">Glycosyltransferase family 4 protein</fullName>
    </submittedName>
</protein>
<dbReference type="Gene3D" id="3.40.50.2000">
    <property type="entry name" value="Glycogen Phosphorylase B"/>
    <property type="match status" value="2"/>
</dbReference>
<accession>A0A927I1F9</accession>
<organism evidence="1 2">
    <name type="scientific">Bosea spartocytisi</name>
    <dbReference type="NCBI Taxonomy" id="2773451"/>
    <lineage>
        <taxon>Bacteria</taxon>
        <taxon>Pseudomonadati</taxon>
        <taxon>Pseudomonadota</taxon>
        <taxon>Alphaproteobacteria</taxon>
        <taxon>Hyphomicrobiales</taxon>
        <taxon>Boseaceae</taxon>
        <taxon>Bosea</taxon>
    </lineage>
</organism>
<dbReference type="SUPFAM" id="SSF53756">
    <property type="entry name" value="UDP-Glycosyltransferase/glycogen phosphorylase"/>
    <property type="match status" value="1"/>
</dbReference>
<name>A0A927I1F9_9HYPH</name>
<dbReference type="Proteomes" id="UP000619295">
    <property type="component" value="Unassembled WGS sequence"/>
</dbReference>
<evidence type="ECO:0000313" key="2">
    <source>
        <dbReference type="Proteomes" id="UP000619295"/>
    </source>
</evidence>